<keyword evidence="1" id="KW-1133">Transmembrane helix</keyword>
<feature type="domain" description="Lipoxygenase" evidence="2">
    <location>
        <begin position="1"/>
        <end position="116"/>
    </location>
</feature>
<dbReference type="PROSITE" id="PS51393">
    <property type="entry name" value="LIPOXYGENASE_3"/>
    <property type="match status" value="1"/>
</dbReference>
<keyword evidence="1" id="KW-0812">Transmembrane</keyword>
<feature type="transmembrane region" description="Helical" evidence="1">
    <location>
        <begin position="12"/>
        <end position="30"/>
    </location>
</feature>
<dbReference type="InterPro" id="IPR013819">
    <property type="entry name" value="LipOase_C"/>
</dbReference>
<gene>
    <name evidence="3" type="ORF">AMECASPLE_031809</name>
</gene>
<sequence>MPNSAHYAAEMVWCLICGILFLQYDFISWMPNTPVSLERPPPSRKGEATEATLLDTFPTVDNTVNGMAAVWLLSKQSSNCVGGHSFVNMYLLCCSFLTLRPPATLYFYTKNVASLT</sequence>
<evidence type="ECO:0000259" key="2">
    <source>
        <dbReference type="PROSITE" id="PS51393"/>
    </source>
</evidence>
<dbReference type="InterPro" id="IPR036226">
    <property type="entry name" value="LipOase_C_sf"/>
</dbReference>
<proteinExistence type="predicted"/>
<dbReference type="EMBL" id="JAHRIP010088660">
    <property type="protein sequence ID" value="MEQ2316364.1"/>
    <property type="molecule type" value="Genomic_DNA"/>
</dbReference>
<evidence type="ECO:0000256" key="1">
    <source>
        <dbReference type="SAM" id="Phobius"/>
    </source>
</evidence>
<dbReference type="SUPFAM" id="SSF48484">
    <property type="entry name" value="Lipoxigenase"/>
    <property type="match status" value="1"/>
</dbReference>
<name>A0ABV1ACS6_9TELE</name>
<protein>
    <recommendedName>
        <fullName evidence="2">Lipoxygenase domain-containing protein</fullName>
    </recommendedName>
</protein>
<dbReference type="Gene3D" id="1.20.245.10">
    <property type="entry name" value="Lipoxygenase-1, Domain 5"/>
    <property type="match status" value="1"/>
</dbReference>
<comment type="caution">
    <text evidence="3">The sequence shown here is derived from an EMBL/GenBank/DDBJ whole genome shotgun (WGS) entry which is preliminary data.</text>
</comment>
<accession>A0ABV1ACS6</accession>
<organism evidence="3 4">
    <name type="scientific">Ameca splendens</name>
    <dbReference type="NCBI Taxonomy" id="208324"/>
    <lineage>
        <taxon>Eukaryota</taxon>
        <taxon>Metazoa</taxon>
        <taxon>Chordata</taxon>
        <taxon>Craniata</taxon>
        <taxon>Vertebrata</taxon>
        <taxon>Euteleostomi</taxon>
        <taxon>Actinopterygii</taxon>
        <taxon>Neopterygii</taxon>
        <taxon>Teleostei</taxon>
        <taxon>Neoteleostei</taxon>
        <taxon>Acanthomorphata</taxon>
        <taxon>Ovalentaria</taxon>
        <taxon>Atherinomorphae</taxon>
        <taxon>Cyprinodontiformes</taxon>
        <taxon>Goodeidae</taxon>
        <taxon>Ameca</taxon>
    </lineage>
</organism>
<evidence type="ECO:0000313" key="3">
    <source>
        <dbReference type="EMBL" id="MEQ2316364.1"/>
    </source>
</evidence>
<evidence type="ECO:0000313" key="4">
    <source>
        <dbReference type="Proteomes" id="UP001469553"/>
    </source>
</evidence>
<keyword evidence="1" id="KW-0472">Membrane</keyword>
<keyword evidence="4" id="KW-1185">Reference proteome</keyword>
<dbReference type="Proteomes" id="UP001469553">
    <property type="component" value="Unassembled WGS sequence"/>
</dbReference>
<reference evidence="3 4" key="1">
    <citation type="submission" date="2021-06" db="EMBL/GenBank/DDBJ databases">
        <authorList>
            <person name="Palmer J.M."/>
        </authorList>
    </citation>
    <scope>NUCLEOTIDE SEQUENCE [LARGE SCALE GENOMIC DNA]</scope>
    <source>
        <strain evidence="3 4">AS_MEX2019</strain>
        <tissue evidence="3">Muscle</tissue>
    </source>
</reference>